<organism evidence="1 2">
    <name type="scientific">Imperialibacter roseus</name>
    <dbReference type="NCBI Taxonomy" id="1324217"/>
    <lineage>
        <taxon>Bacteria</taxon>
        <taxon>Pseudomonadati</taxon>
        <taxon>Bacteroidota</taxon>
        <taxon>Cytophagia</taxon>
        <taxon>Cytophagales</taxon>
        <taxon>Flammeovirgaceae</taxon>
        <taxon>Imperialibacter</taxon>
    </lineage>
</organism>
<dbReference type="Proteomes" id="UP001302349">
    <property type="component" value="Chromosome"/>
</dbReference>
<keyword evidence="2" id="KW-1185">Reference proteome</keyword>
<reference evidence="1 2" key="1">
    <citation type="journal article" date="2023" name="Microbiol. Resour. Announc.">
        <title>Complete Genome Sequence of Imperialibacter roseus strain P4T.</title>
        <authorList>
            <person name="Tizabi D.R."/>
            <person name="Bachvaroff T."/>
            <person name="Hill R.T."/>
        </authorList>
    </citation>
    <scope>NUCLEOTIDE SEQUENCE [LARGE SCALE GENOMIC DNA]</scope>
    <source>
        <strain evidence="1 2">P4T</strain>
    </source>
</reference>
<protein>
    <submittedName>
        <fullName evidence="1">Uncharacterized protein</fullName>
    </submittedName>
</protein>
<evidence type="ECO:0000313" key="1">
    <source>
        <dbReference type="EMBL" id="WOK08965.1"/>
    </source>
</evidence>
<gene>
    <name evidence="1" type="ORF">RT717_09995</name>
</gene>
<dbReference type="EMBL" id="CP136051">
    <property type="protein sequence ID" value="WOK08965.1"/>
    <property type="molecule type" value="Genomic_DNA"/>
</dbReference>
<dbReference type="RefSeq" id="WP_317491593.1">
    <property type="nucleotide sequence ID" value="NZ_CP136051.1"/>
</dbReference>
<name>A0ABZ0IYD6_9BACT</name>
<accession>A0ABZ0IYD6</accession>
<evidence type="ECO:0000313" key="2">
    <source>
        <dbReference type="Proteomes" id="UP001302349"/>
    </source>
</evidence>
<proteinExistence type="predicted"/>
<sequence>MANYSSEVSHTYTYLWNKYRPAILKHMIDSAEGPQTYKMSKHEFTIINPKEKGGYSFSLNVFKGKAQNDIRTSIVAKDLLVILQSSKTANDLVSTATYEFVMDKHFVLHINRGEEIVEEETEVEETAEKEA</sequence>